<sequence length="119" mass="14270">MILKLIQYISRSQSGKSLIVWNESEFARDVLPKCLRIKDMPCFTFQLEYFGFKKVESSEQWDYASDCLVRGKPELLTLESIMAKRWQEVDSVLERYKKRLFDIKNRIWPDRTFCSVNIF</sequence>
<comment type="similarity">
    <text evidence="5">Belongs to the HSF family.</text>
</comment>
<comment type="subcellular location">
    <subcellularLocation>
        <location evidence="1">Nucleus</location>
    </subcellularLocation>
</comment>
<accession>A0A6D2HUW8</accession>
<proteinExistence type="inferred from homology"/>
<dbReference type="InterPro" id="IPR036388">
    <property type="entry name" value="WH-like_DNA-bd_sf"/>
</dbReference>
<reference evidence="7" key="1">
    <citation type="submission" date="2020-01" db="EMBL/GenBank/DDBJ databases">
        <authorList>
            <person name="Mishra B."/>
        </authorList>
    </citation>
    <scope>NUCLEOTIDE SEQUENCE [LARGE SCALE GENOMIC DNA]</scope>
</reference>
<dbReference type="Proteomes" id="UP000467841">
    <property type="component" value="Unassembled WGS sequence"/>
</dbReference>
<dbReference type="GO" id="GO:0005634">
    <property type="term" value="C:nucleus"/>
    <property type="evidence" value="ECO:0007669"/>
    <property type="project" value="UniProtKB-SubCell"/>
</dbReference>
<keyword evidence="8" id="KW-1185">Reference proteome</keyword>
<dbReference type="EMBL" id="CACVBM020000277">
    <property type="protein sequence ID" value="CAA7016998.1"/>
    <property type="molecule type" value="Genomic_DNA"/>
</dbReference>
<dbReference type="PANTHER" id="PTHR10015">
    <property type="entry name" value="HEAT SHOCK TRANSCRIPTION FACTOR"/>
    <property type="match status" value="1"/>
</dbReference>
<feature type="domain" description="HSF-type DNA-binding" evidence="6">
    <location>
        <begin position="2"/>
        <end position="84"/>
    </location>
</feature>
<evidence type="ECO:0000256" key="2">
    <source>
        <dbReference type="ARBA" id="ARBA00023016"/>
    </source>
</evidence>
<evidence type="ECO:0000259" key="6">
    <source>
        <dbReference type="SMART" id="SM00415"/>
    </source>
</evidence>
<gene>
    <name evidence="7" type="ORF">MERR_LOCUS4233</name>
</gene>
<evidence type="ECO:0000256" key="4">
    <source>
        <dbReference type="ARBA" id="ARBA00023242"/>
    </source>
</evidence>
<dbReference type="OrthoDB" id="60033at2759"/>
<dbReference type="InterPro" id="IPR036390">
    <property type="entry name" value="WH_DNA-bd_sf"/>
</dbReference>
<dbReference type="PANTHER" id="PTHR10015:SF427">
    <property type="entry name" value="HEAT SHOCK FACTOR PROTEIN"/>
    <property type="match status" value="1"/>
</dbReference>
<dbReference type="GO" id="GO:0006357">
    <property type="term" value="P:regulation of transcription by RNA polymerase II"/>
    <property type="evidence" value="ECO:0007669"/>
    <property type="project" value="TreeGrafter"/>
</dbReference>
<dbReference type="GO" id="GO:0000978">
    <property type="term" value="F:RNA polymerase II cis-regulatory region sequence-specific DNA binding"/>
    <property type="evidence" value="ECO:0007669"/>
    <property type="project" value="TreeGrafter"/>
</dbReference>
<dbReference type="Pfam" id="PF00447">
    <property type="entry name" value="HSF_DNA-bind"/>
    <property type="match status" value="1"/>
</dbReference>
<evidence type="ECO:0000256" key="1">
    <source>
        <dbReference type="ARBA" id="ARBA00004123"/>
    </source>
</evidence>
<name>A0A6D2HUW8_9BRAS</name>
<evidence type="ECO:0000313" key="7">
    <source>
        <dbReference type="EMBL" id="CAA7016998.1"/>
    </source>
</evidence>
<keyword evidence="3" id="KW-0238">DNA-binding</keyword>
<evidence type="ECO:0000256" key="3">
    <source>
        <dbReference type="ARBA" id="ARBA00023125"/>
    </source>
</evidence>
<comment type="caution">
    <text evidence="7">The sequence shown here is derived from an EMBL/GenBank/DDBJ whole genome shotgun (WGS) entry which is preliminary data.</text>
</comment>
<organism evidence="7 8">
    <name type="scientific">Microthlaspi erraticum</name>
    <dbReference type="NCBI Taxonomy" id="1685480"/>
    <lineage>
        <taxon>Eukaryota</taxon>
        <taxon>Viridiplantae</taxon>
        <taxon>Streptophyta</taxon>
        <taxon>Embryophyta</taxon>
        <taxon>Tracheophyta</taxon>
        <taxon>Spermatophyta</taxon>
        <taxon>Magnoliopsida</taxon>
        <taxon>eudicotyledons</taxon>
        <taxon>Gunneridae</taxon>
        <taxon>Pentapetalae</taxon>
        <taxon>rosids</taxon>
        <taxon>malvids</taxon>
        <taxon>Brassicales</taxon>
        <taxon>Brassicaceae</taxon>
        <taxon>Coluteocarpeae</taxon>
        <taxon>Microthlaspi</taxon>
    </lineage>
</organism>
<dbReference type="SMART" id="SM00415">
    <property type="entry name" value="HSF"/>
    <property type="match status" value="1"/>
</dbReference>
<dbReference type="InterPro" id="IPR000232">
    <property type="entry name" value="HSF_DNA-bd"/>
</dbReference>
<dbReference type="Gene3D" id="1.10.10.10">
    <property type="entry name" value="Winged helix-like DNA-binding domain superfamily/Winged helix DNA-binding domain"/>
    <property type="match status" value="1"/>
</dbReference>
<dbReference type="AlphaFoldDB" id="A0A6D2HUW8"/>
<dbReference type="SUPFAM" id="SSF46785">
    <property type="entry name" value="Winged helix' DNA-binding domain"/>
    <property type="match status" value="1"/>
</dbReference>
<keyword evidence="4" id="KW-0539">Nucleus</keyword>
<evidence type="ECO:0000256" key="5">
    <source>
        <dbReference type="RuleBase" id="RU004020"/>
    </source>
</evidence>
<dbReference type="GO" id="GO:0003700">
    <property type="term" value="F:DNA-binding transcription factor activity"/>
    <property type="evidence" value="ECO:0007669"/>
    <property type="project" value="InterPro"/>
</dbReference>
<dbReference type="GO" id="GO:0034605">
    <property type="term" value="P:cellular response to heat"/>
    <property type="evidence" value="ECO:0007669"/>
    <property type="project" value="TreeGrafter"/>
</dbReference>
<keyword evidence="2" id="KW-0346">Stress response</keyword>
<protein>
    <recommendedName>
        <fullName evidence="6">HSF-type DNA-binding domain-containing protein</fullName>
    </recommendedName>
</protein>
<evidence type="ECO:0000313" key="8">
    <source>
        <dbReference type="Proteomes" id="UP000467841"/>
    </source>
</evidence>